<dbReference type="Proteomes" id="UP000271087">
    <property type="component" value="Unassembled WGS sequence"/>
</dbReference>
<protein>
    <submittedName>
        <fullName evidence="3">SOCS box domain-containing protein</fullName>
    </submittedName>
</protein>
<accession>A0A182EZX0</accession>
<evidence type="ECO:0000313" key="3">
    <source>
        <dbReference type="WBParaSite" id="nOo.2.0.1.t13732-RA"/>
    </source>
</evidence>
<name>A0A182EZX0_ONCOC</name>
<gene>
    <name evidence="1" type="ORF">NOO_LOCUS13732</name>
</gene>
<reference evidence="3" key="1">
    <citation type="submission" date="2016-06" db="UniProtKB">
        <authorList>
            <consortium name="WormBaseParasite"/>
        </authorList>
    </citation>
    <scope>IDENTIFICATION</scope>
</reference>
<sequence>MNIREFFSNDNEFNELIFENDRAEDQSLKNDDIETWEILISRWPTKLKDIPRCLIDLIVYNNWKSMCLPMHLPRHMLQQFMQNK</sequence>
<proteinExistence type="predicted"/>
<dbReference type="EMBL" id="UYRW01018214">
    <property type="protein sequence ID" value="VDN04927.1"/>
    <property type="molecule type" value="Genomic_DNA"/>
</dbReference>
<evidence type="ECO:0000313" key="1">
    <source>
        <dbReference type="EMBL" id="VDN04927.1"/>
    </source>
</evidence>
<dbReference type="WBParaSite" id="nOo.2.0.1.t13732-RA">
    <property type="protein sequence ID" value="nOo.2.0.1.t13732-RA"/>
    <property type="gene ID" value="nOo.2.0.1.g13732"/>
</dbReference>
<reference evidence="1 2" key="2">
    <citation type="submission" date="2018-08" db="EMBL/GenBank/DDBJ databases">
        <authorList>
            <person name="Laetsch R D."/>
            <person name="Stevens L."/>
            <person name="Kumar S."/>
            <person name="Blaxter L. M."/>
        </authorList>
    </citation>
    <scope>NUCLEOTIDE SEQUENCE [LARGE SCALE GENOMIC DNA]</scope>
</reference>
<dbReference type="AlphaFoldDB" id="A0A182EZX0"/>
<keyword evidence="2" id="KW-1185">Reference proteome</keyword>
<organism evidence="3">
    <name type="scientific">Onchocerca ochengi</name>
    <name type="common">Filarial nematode worm</name>
    <dbReference type="NCBI Taxonomy" id="42157"/>
    <lineage>
        <taxon>Eukaryota</taxon>
        <taxon>Metazoa</taxon>
        <taxon>Ecdysozoa</taxon>
        <taxon>Nematoda</taxon>
        <taxon>Chromadorea</taxon>
        <taxon>Rhabditida</taxon>
        <taxon>Spirurina</taxon>
        <taxon>Spiruromorpha</taxon>
        <taxon>Filarioidea</taxon>
        <taxon>Onchocercidae</taxon>
        <taxon>Onchocerca</taxon>
    </lineage>
</organism>
<evidence type="ECO:0000313" key="2">
    <source>
        <dbReference type="Proteomes" id="UP000271087"/>
    </source>
</evidence>